<dbReference type="RefSeq" id="WP_322872184.1">
    <property type="nucleotide sequence ID" value="NZ_CP108058.1"/>
</dbReference>
<sequence length="86" mass="9964">MARERIRWPLVVERARQIVDGYAPLKVTLRQVMYRLAAEGVLSHTPPMYRRLSSQLTQARREGRFPDLIDTLREVRTPARSCAKAS</sequence>
<evidence type="ECO:0000313" key="1">
    <source>
        <dbReference type="EMBL" id="WUO51631.1"/>
    </source>
</evidence>
<evidence type="ECO:0000313" key="2">
    <source>
        <dbReference type="Proteomes" id="UP001432075"/>
    </source>
</evidence>
<name>A0ABZ1RZ89_9ACTN</name>
<geneLocation type="plasmid" evidence="1 2">
    <name>unnamed1</name>
</geneLocation>
<protein>
    <recommendedName>
        <fullName evidence="3">Transposase</fullName>
    </recommendedName>
</protein>
<proteinExistence type="predicted"/>
<gene>
    <name evidence="1" type="ORF">OHU17_38035</name>
</gene>
<dbReference type="EMBL" id="CP108058">
    <property type="protein sequence ID" value="WUO51631.1"/>
    <property type="molecule type" value="Genomic_DNA"/>
</dbReference>
<reference evidence="1" key="1">
    <citation type="submission" date="2022-10" db="EMBL/GenBank/DDBJ databases">
        <title>The complete genomes of actinobacterial strains from the NBC collection.</title>
        <authorList>
            <person name="Joergensen T.S."/>
            <person name="Alvarez Arevalo M."/>
            <person name="Sterndorff E.B."/>
            <person name="Faurdal D."/>
            <person name="Vuksanovic O."/>
            <person name="Mourched A.-S."/>
            <person name="Charusanti P."/>
            <person name="Shaw S."/>
            <person name="Blin K."/>
            <person name="Weber T."/>
        </authorList>
    </citation>
    <scope>NUCLEOTIDE SEQUENCE</scope>
    <source>
        <strain evidence="1">NBC_00283</strain>
        <plasmid evidence="1">unnamed1</plasmid>
    </source>
</reference>
<evidence type="ECO:0008006" key="3">
    <source>
        <dbReference type="Google" id="ProtNLM"/>
    </source>
</evidence>
<keyword evidence="1" id="KW-0614">Plasmid</keyword>
<dbReference type="Proteomes" id="UP001432075">
    <property type="component" value="Plasmid unnamed1"/>
</dbReference>
<accession>A0ABZ1RZ89</accession>
<organism evidence="1 2">
    <name type="scientific">Streptomyces goshikiensis</name>
    <dbReference type="NCBI Taxonomy" id="1942"/>
    <lineage>
        <taxon>Bacteria</taxon>
        <taxon>Bacillati</taxon>
        <taxon>Actinomycetota</taxon>
        <taxon>Actinomycetes</taxon>
        <taxon>Kitasatosporales</taxon>
        <taxon>Streptomycetaceae</taxon>
        <taxon>Streptomyces</taxon>
    </lineage>
</organism>
<keyword evidence="2" id="KW-1185">Reference proteome</keyword>